<evidence type="ECO:0000313" key="2">
    <source>
        <dbReference type="EMBL" id="KAG7527523.1"/>
    </source>
</evidence>
<feature type="region of interest" description="Disordered" evidence="1">
    <location>
        <begin position="338"/>
        <end position="380"/>
    </location>
</feature>
<reference evidence="2" key="1">
    <citation type="submission" date="2020-04" db="EMBL/GenBank/DDBJ databases">
        <title>Analysis of mating type loci in Filobasidium floriforme.</title>
        <authorList>
            <person name="Nowrousian M."/>
        </authorList>
    </citation>
    <scope>NUCLEOTIDE SEQUENCE</scope>
    <source>
        <strain evidence="2">CBS 6242</strain>
    </source>
</reference>
<evidence type="ECO:0000256" key="1">
    <source>
        <dbReference type="SAM" id="MobiDB-lite"/>
    </source>
</evidence>
<dbReference type="AlphaFoldDB" id="A0A8K0JFF5"/>
<organism evidence="2 3">
    <name type="scientific">Filobasidium floriforme</name>
    <dbReference type="NCBI Taxonomy" id="5210"/>
    <lineage>
        <taxon>Eukaryota</taxon>
        <taxon>Fungi</taxon>
        <taxon>Dikarya</taxon>
        <taxon>Basidiomycota</taxon>
        <taxon>Agaricomycotina</taxon>
        <taxon>Tremellomycetes</taxon>
        <taxon>Filobasidiales</taxon>
        <taxon>Filobasidiaceae</taxon>
        <taxon>Filobasidium</taxon>
    </lineage>
</organism>
<proteinExistence type="predicted"/>
<dbReference type="Proteomes" id="UP000812966">
    <property type="component" value="Unassembled WGS sequence"/>
</dbReference>
<accession>A0A8K0JFF5</accession>
<sequence length="407" mass="46437">MSIANSYSSSQYSNRSAPSGLWRKAMSLVSRRRGRSSVSSQEAEYSASDLSIEQCDDGWQSEDTAGSRHSSLDPDYTLERSSPPYYAHVDPPGCSNQAKAIWGLFNMFPGYTLEHIHQRQLCLSLRWSDRSSTGPYVSVYIDGQHQDDFTRDETEWDGWMQILNEIEPGKALGILYHGNDYLIYDIHLDPQDRTSTSHDRELIFTLKALNRGDLSRHWHDEQAIRSRFVLPRGTTRCGRSAEFVRPNNVHVTRHETIRDGDRLKREATCASPFDSRQEFVALRRYHGRMKRETEPSITPRADRFHASTLSSRVTPSCAQACRPLSGFRQADRLFWQRKDEGDGRHTTRRHNSSAPLTLLGDKKDGADQHVKRRPAMGSAPVKACSAHHNLNTYARYIQPVARYLPLA</sequence>
<gene>
    <name evidence="2" type="ORF">FFLO_06854</name>
</gene>
<comment type="caution">
    <text evidence="2">The sequence shown here is derived from an EMBL/GenBank/DDBJ whole genome shotgun (WGS) entry which is preliminary data.</text>
</comment>
<feature type="compositionally biased region" description="Basic and acidic residues" evidence="1">
    <location>
        <begin position="360"/>
        <end position="369"/>
    </location>
</feature>
<dbReference type="EMBL" id="JABELV010000273">
    <property type="protein sequence ID" value="KAG7527523.1"/>
    <property type="molecule type" value="Genomic_DNA"/>
</dbReference>
<protein>
    <submittedName>
        <fullName evidence="2">Uncharacterized protein</fullName>
    </submittedName>
</protein>
<name>A0A8K0JFF5_9TREE</name>
<keyword evidence="3" id="KW-1185">Reference proteome</keyword>
<evidence type="ECO:0000313" key="3">
    <source>
        <dbReference type="Proteomes" id="UP000812966"/>
    </source>
</evidence>